<feature type="non-terminal residue" evidence="1">
    <location>
        <position position="1"/>
    </location>
</feature>
<reference evidence="1 2" key="1">
    <citation type="submission" date="2021-03" db="EMBL/GenBank/DDBJ databases">
        <authorList>
            <person name="King G.J."/>
            <person name="Bancroft I."/>
            <person name="Baten A."/>
            <person name="Bloomfield J."/>
            <person name="Borpatragohain P."/>
            <person name="He Z."/>
            <person name="Irish N."/>
            <person name="Irwin J."/>
            <person name="Liu K."/>
            <person name="Mauleon R.P."/>
            <person name="Moore J."/>
            <person name="Morris R."/>
            <person name="Ostergaard L."/>
            <person name="Wang B."/>
            <person name="Wells R."/>
        </authorList>
    </citation>
    <scope>NUCLEOTIDE SEQUENCE [LARGE SCALE GENOMIC DNA]</scope>
    <source>
        <strain evidence="1">R-o-18</strain>
        <tissue evidence="1">Leaf</tissue>
    </source>
</reference>
<accession>A0ABQ7NTU2</accession>
<evidence type="ECO:0000313" key="1">
    <source>
        <dbReference type="EMBL" id="KAG5414247.1"/>
    </source>
</evidence>
<evidence type="ECO:0000313" key="2">
    <source>
        <dbReference type="Proteomes" id="UP000823674"/>
    </source>
</evidence>
<dbReference type="EMBL" id="JADBGQ010000001">
    <property type="protein sequence ID" value="KAG5414247.1"/>
    <property type="molecule type" value="Genomic_DNA"/>
</dbReference>
<organism evidence="1 2">
    <name type="scientific">Brassica rapa subsp. trilocularis</name>
    <dbReference type="NCBI Taxonomy" id="1813537"/>
    <lineage>
        <taxon>Eukaryota</taxon>
        <taxon>Viridiplantae</taxon>
        <taxon>Streptophyta</taxon>
        <taxon>Embryophyta</taxon>
        <taxon>Tracheophyta</taxon>
        <taxon>Spermatophyta</taxon>
        <taxon>Magnoliopsida</taxon>
        <taxon>eudicotyledons</taxon>
        <taxon>Gunneridae</taxon>
        <taxon>Pentapetalae</taxon>
        <taxon>rosids</taxon>
        <taxon>malvids</taxon>
        <taxon>Brassicales</taxon>
        <taxon>Brassicaceae</taxon>
        <taxon>Brassiceae</taxon>
        <taxon>Brassica</taxon>
    </lineage>
</organism>
<comment type="caution">
    <text evidence="1">The sequence shown here is derived from an EMBL/GenBank/DDBJ whole genome shotgun (WGS) entry which is preliminary data.</text>
</comment>
<sequence>IFNDHLLGDVELTLQTLLSMRRRGADLLRGLEVLSGIVRQPCLTARYLRLNLNQTEPWRARRTLSEEVSKGKDSLELEKKTRATMNAPLDSLQVMYENSDDAFCLRKPWQATSTLKLTVLTREKMSFRHWWKEYADCSQGPIPQVVPKNKSNKHLTETLLEAYVSSTLYEVEEERVGVPVKRRLYEVPSFFAVLNHNTVGGLGEEALFPVYWNGDSWPVLRVQKLLPITWNFHIITRSGAEEGTNPMGFLHLMRIWRFQEYVYFSLSLPEKMILGNLGLMRLNLKRELGQELKRS</sequence>
<keyword evidence="2" id="KW-1185">Reference proteome</keyword>
<dbReference type="Proteomes" id="UP000823674">
    <property type="component" value="Chromosome A01"/>
</dbReference>
<proteinExistence type="predicted"/>
<name>A0ABQ7NTU2_BRACM</name>
<protein>
    <submittedName>
        <fullName evidence="1">Uncharacterized protein</fullName>
    </submittedName>
</protein>
<gene>
    <name evidence="1" type="primary">A01p021630.1_BraROA</name>
    <name evidence="1" type="ORF">IGI04_001814</name>
</gene>